<sequence length="220" mass="24695">MSDSRVNGDSRDSRDSSDIVQHAFDTIRTAAKKRNGFVPNLHQQGRSVIPRRAVGRLTDGTADEPTVTVPGLDLGQDQVGVDKRQYRGPGRMSGPDGRAPRRSYVVAGFSDLLKQEVRHRDWAKPLAMGWIMGSWEEVVGEKVAQHTKVEMVKDATLFISTDATSWATQLRYMKRQILERLDEKIGEGIITNVHVYPPKTKSWRYGPLHVKGRGPRDTYG</sequence>
<dbReference type="InterPro" id="IPR007922">
    <property type="entry name" value="DciA-like"/>
</dbReference>
<dbReference type="RefSeq" id="WP_092259384.1">
    <property type="nucleotide sequence ID" value="NZ_CP047199.1"/>
</dbReference>
<evidence type="ECO:0000256" key="1">
    <source>
        <dbReference type="SAM" id="MobiDB-lite"/>
    </source>
</evidence>
<dbReference type="EMBL" id="FOGQ01000008">
    <property type="protein sequence ID" value="SES09639.1"/>
    <property type="molecule type" value="Genomic_DNA"/>
</dbReference>
<accession>A0A1H9UJX7</accession>
<evidence type="ECO:0000313" key="2">
    <source>
        <dbReference type="EMBL" id="SES09639.1"/>
    </source>
</evidence>
<feature type="compositionally biased region" description="Basic and acidic residues" evidence="1">
    <location>
        <begin position="1"/>
        <end position="17"/>
    </location>
</feature>
<evidence type="ECO:0000313" key="3">
    <source>
        <dbReference type="Proteomes" id="UP000198929"/>
    </source>
</evidence>
<organism evidence="2 3">
    <name type="scientific">Corynebacterium cystitidis DSM 20524</name>
    <dbReference type="NCBI Taxonomy" id="1121357"/>
    <lineage>
        <taxon>Bacteria</taxon>
        <taxon>Bacillati</taxon>
        <taxon>Actinomycetota</taxon>
        <taxon>Actinomycetes</taxon>
        <taxon>Mycobacteriales</taxon>
        <taxon>Corynebacteriaceae</taxon>
        <taxon>Corynebacterium</taxon>
    </lineage>
</organism>
<keyword evidence="3" id="KW-1185">Reference proteome</keyword>
<name>A0A1H9UJX7_9CORY</name>
<protein>
    <submittedName>
        <fullName evidence="2">Predicted nucleic acid-binding protein, contains Zn-ribbon domain (Includes truncated derivatives)</fullName>
    </submittedName>
</protein>
<proteinExistence type="predicted"/>
<gene>
    <name evidence="2" type="ORF">SAMN05661109_01833</name>
</gene>
<dbReference type="Pfam" id="PF05258">
    <property type="entry name" value="DciA"/>
    <property type="match status" value="1"/>
</dbReference>
<feature type="region of interest" description="Disordered" evidence="1">
    <location>
        <begin position="1"/>
        <end position="20"/>
    </location>
</feature>
<dbReference type="Proteomes" id="UP000198929">
    <property type="component" value="Unassembled WGS sequence"/>
</dbReference>
<dbReference type="AlphaFoldDB" id="A0A1H9UJX7"/>
<reference evidence="3" key="1">
    <citation type="submission" date="2016-10" db="EMBL/GenBank/DDBJ databases">
        <authorList>
            <person name="Varghese N."/>
            <person name="Submissions S."/>
        </authorList>
    </citation>
    <scope>NUCLEOTIDE SEQUENCE [LARGE SCALE GENOMIC DNA]</scope>
    <source>
        <strain evidence="3">DSM 20524</strain>
    </source>
</reference>
<dbReference type="PANTHER" id="PTHR36456:SF1">
    <property type="entry name" value="UPF0232 PROTEIN SCO3875"/>
    <property type="match status" value="1"/>
</dbReference>
<dbReference type="PANTHER" id="PTHR36456">
    <property type="entry name" value="UPF0232 PROTEIN SCO3875"/>
    <property type="match status" value="1"/>
</dbReference>
<dbReference type="STRING" id="1121357.SAMN05661109_01833"/>